<comment type="caution">
    <text evidence="1">The sequence shown here is derived from an EMBL/GenBank/DDBJ whole genome shotgun (WGS) entry which is preliminary data.</text>
</comment>
<dbReference type="Proteomes" id="UP000436088">
    <property type="component" value="Unassembled WGS sequence"/>
</dbReference>
<keyword evidence="2" id="KW-1185">Reference proteome</keyword>
<name>A0A6A2ZSZ1_HIBSY</name>
<reference evidence="1" key="1">
    <citation type="submission" date="2019-09" db="EMBL/GenBank/DDBJ databases">
        <title>Draft genome information of white flower Hibiscus syriacus.</title>
        <authorList>
            <person name="Kim Y.-M."/>
        </authorList>
    </citation>
    <scope>NUCLEOTIDE SEQUENCE [LARGE SCALE GENOMIC DNA]</scope>
    <source>
        <strain evidence="1">YM2019G1</strain>
    </source>
</reference>
<gene>
    <name evidence="1" type="ORF">F3Y22_tig00110745pilonHSYRG00037</name>
</gene>
<proteinExistence type="predicted"/>
<sequence length="178" mass="19773">MGCSTTNCDDEGKRENEEDEVYSLCNLPVKLIKEDSQIHQKNEEDGEESKATKTDEDFNFGSLCETLSTEPECVRLMKCSFKAKFYPSVSPLAQPAGSHGAGKIACQGPNPWTMKHLLSRYLQLHSHLNRLLPIDQVTIEQSSGALKITFRGKVSYLNILNVSLSYLLADIGSFSLDP</sequence>
<dbReference type="AlphaFoldDB" id="A0A6A2ZSZ1"/>
<evidence type="ECO:0000313" key="1">
    <source>
        <dbReference type="EMBL" id="KAE8695028.1"/>
    </source>
</evidence>
<evidence type="ECO:0000313" key="2">
    <source>
        <dbReference type="Proteomes" id="UP000436088"/>
    </source>
</evidence>
<accession>A0A6A2ZSZ1</accession>
<protein>
    <submittedName>
        <fullName evidence="1">Uncharacterized protein</fullName>
    </submittedName>
</protein>
<organism evidence="1 2">
    <name type="scientific">Hibiscus syriacus</name>
    <name type="common">Rose of Sharon</name>
    <dbReference type="NCBI Taxonomy" id="106335"/>
    <lineage>
        <taxon>Eukaryota</taxon>
        <taxon>Viridiplantae</taxon>
        <taxon>Streptophyta</taxon>
        <taxon>Embryophyta</taxon>
        <taxon>Tracheophyta</taxon>
        <taxon>Spermatophyta</taxon>
        <taxon>Magnoliopsida</taxon>
        <taxon>eudicotyledons</taxon>
        <taxon>Gunneridae</taxon>
        <taxon>Pentapetalae</taxon>
        <taxon>rosids</taxon>
        <taxon>malvids</taxon>
        <taxon>Malvales</taxon>
        <taxon>Malvaceae</taxon>
        <taxon>Malvoideae</taxon>
        <taxon>Hibiscus</taxon>
    </lineage>
</organism>
<dbReference type="EMBL" id="VEPZ02001096">
    <property type="protein sequence ID" value="KAE8695028.1"/>
    <property type="molecule type" value="Genomic_DNA"/>
</dbReference>